<dbReference type="EMBL" id="OU594963">
    <property type="protein sequence ID" value="CAG9286329.1"/>
    <property type="molecule type" value="Genomic_DNA"/>
</dbReference>
<name>A0A8J9X423_PHATR</name>
<organism evidence="2">
    <name type="scientific">Phaeodactylum tricornutum</name>
    <name type="common">Diatom</name>
    <dbReference type="NCBI Taxonomy" id="2850"/>
    <lineage>
        <taxon>Eukaryota</taxon>
        <taxon>Sar</taxon>
        <taxon>Stramenopiles</taxon>
        <taxon>Ochrophyta</taxon>
        <taxon>Bacillariophyta</taxon>
        <taxon>Bacillariophyceae</taxon>
        <taxon>Bacillariophycidae</taxon>
        <taxon>Naviculales</taxon>
        <taxon>Phaeodactylaceae</taxon>
        <taxon>Phaeodactylum</taxon>
    </lineage>
</organism>
<protein>
    <submittedName>
        <fullName evidence="2">Uncharacterized protein</fullName>
    </submittedName>
</protein>
<dbReference type="AlphaFoldDB" id="A0A8J9X423"/>
<accession>A0A8J9X423</accession>
<proteinExistence type="predicted"/>
<keyword evidence="1" id="KW-0732">Signal</keyword>
<feature type="chain" id="PRO_5035454369" evidence="1">
    <location>
        <begin position="17"/>
        <end position="316"/>
    </location>
</feature>
<sequence>MKRSLYVRLFLAACQAALLPAFAIASINSTTLTGLTYPKGTGQIRFHFDTDIIDNACETVILLGVGTAMRVSDYDKLGAEAVRETSTVFIMTDHAPNNLVKQSKPEQYAGLADLIAQQLSTWITVCRKPPKNGYIVGGHSASGQSAIQGLALIQNFKPAGYLGLDPFAVPQTNLEAYQNLPATMNWGFQTTTCAVTAAQAGKLAYEVSNVNSRVFFRIRNGGDFWPFTSSVTHCAFTDSGCPGCGMLSRETNTRPVRNTVGQATQAFVKAVAKGRVLQSDFLGISTELDFDLFVNQQPVDSDEVLLRRDPMIPALV</sequence>
<feature type="signal peptide" evidence="1">
    <location>
        <begin position="1"/>
        <end position="16"/>
    </location>
</feature>
<dbReference type="Proteomes" id="UP000836788">
    <property type="component" value="Chromosome 22"/>
</dbReference>
<evidence type="ECO:0000256" key="1">
    <source>
        <dbReference type="SAM" id="SignalP"/>
    </source>
</evidence>
<reference evidence="2" key="1">
    <citation type="submission" date="2022-02" db="EMBL/GenBank/DDBJ databases">
        <authorList>
            <person name="Giguere J D."/>
        </authorList>
    </citation>
    <scope>NUCLEOTIDE SEQUENCE</scope>
    <source>
        <strain evidence="2">CCAP 1055/1</strain>
    </source>
</reference>
<gene>
    <name evidence="2" type="ORF">PTTT1_LOCUS31949</name>
</gene>
<evidence type="ECO:0000313" key="2">
    <source>
        <dbReference type="EMBL" id="CAG9286329.1"/>
    </source>
</evidence>